<comment type="similarity">
    <text evidence="3 12">Belongs to the FAD-dependent oxidoreductase 2 family. NadB subfamily.</text>
</comment>
<comment type="pathway">
    <text evidence="2 12">Cofactor biosynthesis; NAD(+) biosynthesis; iminoaspartate from L-aspartate (oxidase route): step 1/1.</text>
</comment>
<dbReference type="Gene3D" id="1.20.58.100">
    <property type="entry name" value="Fumarate reductase/succinate dehydrogenase flavoprotein-like, C-terminal domain"/>
    <property type="match status" value="1"/>
</dbReference>
<accession>H5SVP2</accession>
<feature type="domain" description="FAD-dependent oxidoreductase 2 FAD-binding" evidence="13">
    <location>
        <begin position="9"/>
        <end position="378"/>
    </location>
</feature>
<dbReference type="SUPFAM" id="SSF56425">
    <property type="entry name" value="Succinate dehydrogenase/fumarate reductase flavoprotein, catalytic domain"/>
    <property type="match status" value="1"/>
</dbReference>
<dbReference type="NCBIfam" id="NF005701">
    <property type="entry name" value="PRK07512.1"/>
    <property type="match status" value="1"/>
</dbReference>
<dbReference type="InterPro" id="IPR005288">
    <property type="entry name" value="NadB"/>
</dbReference>
<evidence type="ECO:0000256" key="4">
    <source>
        <dbReference type="ARBA" id="ARBA00012173"/>
    </source>
</evidence>
<reference evidence="15" key="1">
    <citation type="journal article" date="2005" name="Environ. Microbiol.">
        <title>Genetic and functional properties of uncultivated thermophilic crenarchaeotes from a subsurface gold mine as revealed by analysis of genome fragments.</title>
        <authorList>
            <person name="Nunoura T."/>
            <person name="Hirayama H."/>
            <person name="Takami H."/>
            <person name="Oida H."/>
            <person name="Nishi S."/>
            <person name="Shimamura S."/>
            <person name="Suzuki Y."/>
            <person name="Inagaki F."/>
            <person name="Takai K."/>
            <person name="Nealson K.H."/>
            <person name="Horikoshi K."/>
        </authorList>
    </citation>
    <scope>NUCLEOTIDE SEQUENCE</scope>
</reference>
<dbReference type="EC" id="1.4.3.16" evidence="4 10"/>
<dbReference type="NCBIfam" id="TIGR00551">
    <property type="entry name" value="nadB"/>
    <property type="match status" value="1"/>
</dbReference>
<evidence type="ECO:0000256" key="11">
    <source>
        <dbReference type="PIRSR" id="PIRSR000171-1"/>
    </source>
</evidence>
<evidence type="ECO:0000256" key="6">
    <source>
        <dbReference type="ARBA" id="ARBA00022642"/>
    </source>
</evidence>
<evidence type="ECO:0000256" key="10">
    <source>
        <dbReference type="NCBIfam" id="TIGR00551"/>
    </source>
</evidence>
<evidence type="ECO:0000259" key="14">
    <source>
        <dbReference type="Pfam" id="PF02910"/>
    </source>
</evidence>
<dbReference type="UniPathway" id="UPA00253">
    <property type="reaction ID" value="UER00326"/>
</dbReference>
<dbReference type="GO" id="GO:0034628">
    <property type="term" value="P:'de novo' NAD+ biosynthetic process from L-aspartate"/>
    <property type="evidence" value="ECO:0007669"/>
    <property type="project" value="TreeGrafter"/>
</dbReference>
<keyword evidence="7 12" id="KW-0274">FAD</keyword>
<dbReference type="Pfam" id="PF00890">
    <property type="entry name" value="FAD_binding_2"/>
    <property type="match status" value="1"/>
</dbReference>
<name>H5SVP2_ACEAU</name>
<keyword evidence="5 12" id="KW-0285">Flavoprotein</keyword>
<protein>
    <recommendedName>
        <fullName evidence="4 10">L-aspartate oxidase</fullName>
        <ecNumber evidence="4 10">1.4.3.16</ecNumber>
    </recommendedName>
</protein>
<dbReference type="InterPro" id="IPR027477">
    <property type="entry name" value="Succ_DH/fumarate_Rdtase_cat_sf"/>
</dbReference>
<dbReference type="Pfam" id="PF02910">
    <property type="entry name" value="Succ_DH_flav_C"/>
    <property type="match status" value="1"/>
</dbReference>
<dbReference type="PANTHER" id="PTHR42716">
    <property type="entry name" value="L-ASPARTATE OXIDASE"/>
    <property type="match status" value="1"/>
</dbReference>
<dbReference type="PANTHER" id="PTHR42716:SF2">
    <property type="entry name" value="L-ASPARTATE OXIDASE, CHLOROPLASTIC"/>
    <property type="match status" value="1"/>
</dbReference>
<dbReference type="InterPro" id="IPR037099">
    <property type="entry name" value="Fum_R/Succ_DH_flav-like_C_sf"/>
</dbReference>
<dbReference type="SUPFAM" id="SSF46977">
    <property type="entry name" value="Succinate dehydrogenase/fumarate reductase flavoprotein C-terminal domain"/>
    <property type="match status" value="1"/>
</dbReference>
<feature type="domain" description="Fumarate reductase/succinate dehydrogenase flavoprotein-like C-terminal" evidence="14">
    <location>
        <begin position="462"/>
        <end position="509"/>
    </location>
</feature>
<evidence type="ECO:0000256" key="5">
    <source>
        <dbReference type="ARBA" id="ARBA00022630"/>
    </source>
</evidence>
<proteinExistence type="inferred from homology"/>
<dbReference type="InterPro" id="IPR003953">
    <property type="entry name" value="FAD-dep_OxRdtase_2_FAD-bd"/>
</dbReference>
<reference evidence="15" key="2">
    <citation type="journal article" date="2012" name="PLoS ONE">
        <title>A Deeply Branching Thermophilic Bacterium with an Ancient Acetyl-CoA Pathway Dominates a Subsurface Ecosystem.</title>
        <authorList>
            <person name="Takami H."/>
            <person name="Noguchi H."/>
            <person name="Takaki Y."/>
            <person name="Uchiyama I."/>
            <person name="Toyoda A."/>
            <person name="Nishi S."/>
            <person name="Chee G.-J."/>
            <person name="Arai W."/>
            <person name="Nunoura T."/>
            <person name="Itoh T."/>
            <person name="Hattori M."/>
            <person name="Takai K."/>
        </authorList>
    </citation>
    <scope>NUCLEOTIDE SEQUENCE</scope>
</reference>
<gene>
    <name evidence="15" type="ORF">HGMM_OP4C307</name>
</gene>
<dbReference type="FunFam" id="3.90.700.10:FF:000002">
    <property type="entry name" value="L-aspartate oxidase"/>
    <property type="match status" value="1"/>
</dbReference>
<evidence type="ECO:0000313" key="15">
    <source>
        <dbReference type="EMBL" id="BAL59671.1"/>
    </source>
</evidence>
<dbReference type="PIRSF" id="PIRSF000171">
    <property type="entry name" value="SDHA_APRA_LASPO"/>
    <property type="match status" value="1"/>
</dbReference>
<evidence type="ECO:0000256" key="7">
    <source>
        <dbReference type="ARBA" id="ARBA00022827"/>
    </source>
</evidence>
<dbReference type="InterPro" id="IPR036188">
    <property type="entry name" value="FAD/NAD-bd_sf"/>
</dbReference>
<comment type="subcellular location">
    <subcellularLocation>
        <location evidence="12">Cytoplasm</location>
    </subcellularLocation>
</comment>
<keyword evidence="8 12" id="KW-0560">Oxidoreductase</keyword>
<dbReference type="PRINTS" id="PR00368">
    <property type="entry name" value="FADPNR"/>
</dbReference>
<keyword evidence="6 12" id="KW-0662">Pyridine nucleotide biosynthesis</keyword>
<feature type="active site" description="Proton acceptor" evidence="11">
    <location>
        <position position="276"/>
    </location>
</feature>
<evidence type="ECO:0000256" key="12">
    <source>
        <dbReference type="RuleBase" id="RU362049"/>
    </source>
</evidence>
<dbReference type="PRINTS" id="PR00411">
    <property type="entry name" value="PNDRDTASEI"/>
</dbReference>
<dbReference type="GO" id="GO:0008734">
    <property type="term" value="F:L-aspartate oxidase activity"/>
    <property type="evidence" value="ECO:0007669"/>
    <property type="project" value="UniProtKB-UniRule"/>
</dbReference>
<evidence type="ECO:0000256" key="8">
    <source>
        <dbReference type="ARBA" id="ARBA00023002"/>
    </source>
</evidence>
<evidence type="ECO:0000256" key="3">
    <source>
        <dbReference type="ARBA" id="ARBA00008562"/>
    </source>
</evidence>
<comment type="catalytic activity">
    <reaction evidence="9">
        <text>L-aspartate + O2 = iminosuccinate + H2O2</text>
        <dbReference type="Rhea" id="RHEA:25876"/>
        <dbReference type="ChEBI" id="CHEBI:15379"/>
        <dbReference type="ChEBI" id="CHEBI:16240"/>
        <dbReference type="ChEBI" id="CHEBI:29991"/>
        <dbReference type="ChEBI" id="CHEBI:77875"/>
        <dbReference type="EC" id="1.4.3.16"/>
    </reaction>
    <physiologicalReaction direction="left-to-right" evidence="9">
        <dbReference type="Rhea" id="RHEA:25877"/>
    </physiologicalReaction>
</comment>
<evidence type="ECO:0000256" key="2">
    <source>
        <dbReference type="ARBA" id="ARBA00004950"/>
    </source>
</evidence>
<dbReference type="AlphaFoldDB" id="H5SVP2"/>
<comment type="function">
    <text evidence="12">Catalyzes the oxidation of L-aspartate to iminoaspartate.</text>
</comment>
<dbReference type="Gene3D" id="3.50.50.60">
    <property type="entry name" value="FAD/NAD(P)-binding domain"/>
    <property type="match status" value="1"/>
</dbReference>
<sequence length="518" mass="56039">MGADARESDFLVIGAGLAGLYAALRAAEHGHVCLLTKTSISETNSAWAQGGIAAAVDENDSPQLHREDTLTAGRGLCDERAVDVLVREGPQCIKELERLGVAFDKTPSGYELGREGGHSRRRIVHAGGSSTGQRVVARLSELIVKNPNITLIEHTPVIELLTADGVCVGAKVARERAEQIVLARATILATGGAAALYLRTTNPPGATGEGIALAYLAGAELADLEFIQFHPTALAVPGARSFLISEAVRGEGAYLLNAQGERFMPKYDERAELAPRDVVARAIWEEMRKSKTDHVFLSLRHLDPKGVRSRFANIYETCLQYGLDLTRDLIPVAPAAHYTIGGVRTDLWAETTVKNLFAIGEVSCTGVHGANRLASNSLLECLVFARRAVEAAVRGDLTPLASFPKGKGESSPPPLGEESTLSAIKQLMTEHVGLVRHRAGLEYAIQQLSRIESESVGLVRSQALVARLIAQSALLRTETRGVHVRSDFPHEDPNWQAHIIVHKDRPVRLEKYLQKESL</sequence>
<organism evidence="15">
    <name type="scientific">Acetithermum autotrophicum</name>
    <dbReference type="NCBI Taxonomy" id="1446466"/>
    <lineage>
        <taxon>Bacteria</taxon>
        <taxon>Candidatus Bipolaricaulota</taxon>
        <taxon>Candidatus Acetithermum</taxon>
    </lineage>
</organism>
<evidence type="ECO:0000256" key="1">
    <source>
        <dbReference type="ARBA" id="ARBA00001974"/>
    </source>
</evidence>
<dbReference type="GO" id="GO:0005737">
    <property type="term" value="C:cytoplasm"/>
    <property type="evidence" value="ECO:0007669"/>
    <property type="project" value="UniProtKB-SubCell"/>
</dbReference>
<dbReference type="InterPro" id="IPR015939">
    <property type="entry name" value="Fum_Rdtase/Succ_DH_flav-like_C"/>
</dbReference>
<dbReference type="SUPFAM" id="SSF51905">
    <property type="entry name" value="FAD/NAD(P)-binding domain"/>
    <property type="match status" value="1"/>
</dbReference>
<dbReference type="EMBL" id="AP011803">
    <property type="protein sequence ID" value="BAL59671.1"/>
    <property type="molecule type" value="Genomic_DNA"/>
</dbReference>
<dbReference type="Gene3D" id="3.90.700.10">
    <property type="entry name" value="Succinate dehydrogenase/fumarate reductase flavoprotein, catalytic domain"/>
    <property type="match status" value="1"/>
</dbReference>
<comment type="cofactor">
    <cofactor evidence="1 12">
        <name>FAD</name>
        <dbReference type="ChEBI" id="CHEBI:57692"/>
    </cofactor>
</comment>
<evidence type="ECO:0000259" key="13">
    <source>
        <dbReference type="Pfam" id="PF00890"/>
    </source>
</evidence>
<evidence type="ECO:0000256" key="9">
    <source>
        <dbReference type="ARBA" id="ARBA00048305"/>
    </source>
</evidence>